<evidence type="ECO:0000313" key="5">
    <source>
        <dbReference type="EMBL" id="RVU38689.1"/>
    </source>
</evidence>
<evidence type="ECO:0000259" key="4">
    <source>
        <dbReference type="Pfam" id="PF09084"/>
    </source>
</evidence>
<dbReference type="PANTHER" id="PTHR30024">
    <property type="entry name" value="ALIPHATIC SULFONATES-BINDING PROTEIN-RELATED"/>
    <property type="match status" value="1"/>
</dbReference>
<evidence type="ECO:0000256" key="1">
    <source>
        <dbReference type="ARBA" id="ARBA00004418"/>
    </source>
</evidence>
<evidence type="ECO:0000256" key="2">
    <source>
        <dbReference type="ARBA" id="ARBA00010742"/>
    </source>
</evidence>
<evidence type="ECO:0000313" key="6">
    <source>
        <dbReference type="Proteomes" id="UP000287447"/>
    </source>
</evidence>
<reference evidence="6" key="1">
    <citation type="submission" date="2019-01" db="EMBL/GenBank/DDBJ databases">
        <title>Gri0909 isolated from a small marine red alga.</title>
        <authorList>
            <person name="Kim J."/>
            <person name="Jeong S.E."/>
            <person name="Jeon C.O."/>
        </authorList>
    </citation>
    <scope>NUCLEOTIDE SEQUENCE [LARGE SCALE GENOMIC DNA]</scope>
    <source>
        <strain evidence="6">Gri0909</strain>
    </source>
</reference>
<dbReference type="AlphaFoldDB" id="A0A437QW39"/>
<proteinExistence type="inferred from homology"/>
<evidence type="ECO:0000256" key="3">
    <source>
        <dbReference type="ARBA" id="ARBA00022729"/>
    </source>
</evidence>
<comment type="subcellular location">
    <subcellularLocation>
        <location evidence="1">Periplasm</location>
    </subcellularLocation>
</comment>
<keyword evidence="6" id="KW-1185">Reference proteome</keyword>
<comment type="similarity">
    <text evidence="2">Belongs to the bacterial solute-binding protein SsuA/TauA family.</text>
</comment>
<feature type="domain" description="SsuA/THI5-like" evidence="4">
    <location>
        <begin position="18"/>
        <end position="223"/>
    </location>
</feature>
<gene>
    <name evidence="5" type="ORF">EOI86_05295</name>
</gene>
<dbReference type="GO" id="GO:0042597">
    <property type="term" value="C:periplasmic space"/>
    <property type="evidence" value="ECO:0007669"/>
    <property type="project" value="UniProtKB-SubCell"/>
</dbReference>
<dbReference type="PANTHER" id="PTHR30024:SF47">
    <property type="entry name" value="TAURINE-BINDING PERIPLASMIC PROTEIN"/>
    <property type="match status" value="1"/>
</dbReference>
<accession>A0A437QW39</accession>
<protein>
    <submittedName>
        <fullName evidence="5">ABC transporter substrate-binding protein</fullName>
    </submittedName>
</protein>
<name>A0A437QW39_9PROT</name>
<dbReference type="InterPro" id="IPR015168">
    <property type="entry name" value="SsuA/THI5"/>
</dbReference>
<dbReference type="SUPFAM" id="SSF53850">
    <property type="entry name" value="Periplasmic binding protein-like II"/>
    <property type="match status" value="1"/>
</dbReference>
<dbReference type="Proteomes" id="UP000287447">
    <property type="component" value="Unassembled WGS sequence"/>
</dbReference>
<sequence>MAKINIQFTLFSAFYSPLISTMSGGFLEAEGLEPEWSVSPPGVTAIESLKNGSAHVVQSALSQAFGPLNKGETPPAVHFAQVNEMDGFFLTGRQPDPDFTWKKLEGSEVVLFGGGQPLAMFKYACHKAGIDFDKIKAIHPGNAADIDAAFRAGEGTYVQQQGPFPQQLEADGIGHVVAQVGKQIGPCGFSSLATTRDWLETDMAKAFTRAYIKTRRYMNDTPAAEIAKAEKPYFPKIDEDVLAKCIAAYQQLGTWTPHVEITKEAYEATLDIFAYNGVITERFAYDQVCALPPAV</sequence>
<dbReference type="EMBL" id="SADE01000001">
    <property type="protein sequence ID" value="RVU38689.1"/>
    <property type="molecule type" value="Genomic_DNA"/>
</dbReference>
<keyword evidence="3" id="KW-0732">Signal</keyword>
<dbReference type="OrthoDB" id="6531500at2"/>
<comment type="caution">
    <text evidence="5">The sequence shown here is derived from an EMBL/GenBank/DDBJ whole genome shotgun (WGS) entry which is preliminary data.</text>
</comment>
<organism evidence="5 6">
    <name type="scientific">Hwanghaeella grinnelliae</name>
    <dbReference type="NCBI Taxonomy" id="2500179"/>
    <lineage>
        <taxon>Bacteria</taxon>
        <taxon>Pseudomonadati</taxon>
        <taxon>Pseudomonadota</taxon>
        <taxon>Alphaproteobacteria</taxon>
        <taxon>Rhodospirillales</taxon>
        <taxon>Rhodospirillaceae</taxon>
        <taxon>Hwanghaeella</taxon>
    </lineage>
</organism>
<dbReference type="RefSeq" id="WP_127764061.1">
    <property type="nucleotide sequence ID" value="NZ_SADE01000001.1"/>
</dbReference>
<dbReference type="Pfam" id="PF09084">
    <property type="entry name" value="NMT1"/>
    <property type="match status" value="1"/>
</dbReference>
<dbReference type="Gene3D" id="3.40.190.10">
    <property type="entry name" value="Periplasmic binding protein-like II"/>
    <property type="match status" value="2"/>
</dbReference>